<dbReference type="AlphaFoldDB" id="A0A075WIU8"/>
<dbReference type="SMR" id="A0A075WIU8"/>
<dbReference type="GeneID" id="24794220"/>
<name>A0A075WIU8_ARCFL</name>
<dbReference type="RefSeq" id="WP_010878122.1">
    <property type="nucleotide sequence ID" value="NZ_CP006577.1"/>
</dbReference>
<dbReference type="HOGENOM" id="CLU_171554_0_0_2"/>
<reference evidence="1 2" key="1">
    <citation type="submission" date="2013-07" db="EMBL/GenBank/DDBJ databases">
        <title>Genome of Archaeoglobus fulgidus.</title>
        <authorList>
            <person name="Fiebig A."/>
            <person name="Birkeland N.-K."/>
        </authorList>
    </citation>
    <scope>NUCLEOTIDE SEQUENCE [LARGE SCALE GENOMIC DNA]</scope>
    <source>
        <strain evidence="1 2">DSM 8774</strain>
    </source>
</reference>
<sequence length="96" mass="10892">MEKNLYDTNKLIELYKNKESMSGYTTILNVIEFPKALEFNLTVLYLSKSDYRLAIKISTELLKIGEPVPAVYTLISAIANKQRFKGCNAGQTFYAS</sequence>
<evidence type="ECO:0000313" key="2">
    <source>
        <dbReference type="Proteomes" id="UP000028501"/>
    </source>
</evidence>
<dbReference type="EMBL" id="CP006577">
    <property type="protein sequence ID" value="AIG97498.1"/>
    <property type="molecule type" value="Genomic_DNA"/>
</dbReference>
<proteinExistence type="predicted"/>
<evidence type="ECO:0000313" key="1">
    <source>
        <dbReference type="EMBL" id="AIG97498.1"/>
    </source>
</evidence>
<accession>A0A075WIU8</accession>
<protein>
    <submittedName>
        <fullName evidence="1">Uncharacterized protein</fullName>
    </submittedName>
</protein>
<organism evidence="1 2">
    <name type="scientific">Archaeoglobus fulgidus DSM 8774</name>
    <dbReference type="NCBI Taxonomy" id="1344584"/>
    <lineage>
        <taxon>Archaea</taxon>
        <taxon>Methanobacteriati</taxon>
        <taxon>Methanobacteriota</taxon>
        <taxon>Archaeoglobi</taxon>
        <taxon>Archaeoglobales</taxon>
        <taxon>Archaeoglobaceae</taxon>
        <taxon>Archaeoglobus</taxon>
    </lineage>
</organism>
<dbReference type="KEGG" id="afg:AFULGI_00006970"/>
<gene>
    <name evidence="1" type="ORF">AFULGI_00006970</name>
</gene>
<dbReference type="Proteomes" id="UP000028501">
    <property type="component" value="Chromosome"/>
</dbReference>